<dbReference type="AlphaFoldDB" id="A0A532V4U6"/>
<dbReference type="Gene3D" id="2.60.40.4070">
    <property type="match status" value="1"/>
</dbReference>
<dbReference type="NCBIfam" id="TIGR04183">
    <property type="entry name" value="Por_Secre_tail"/>
    <property type="match status" value="1"/>
</dbReference>
<reference evidence="4 5" key="1">
    <citation type="submission" date="2017-06" db="EMBL/GenBank/DDBJ databases">
        <title>Novel microbial phyla capable of carbon fixation and sulfur reduction in deep-sea sediments.</title>
        <authorList>
            <person name="Huang J."/>
            <person name="Baker B."/>
            <person name="Wang Y."/>
        </authorList>
    </citation>
    <scope>NUCLEOTIDE SEQUENCE [LARGE SCALE GENOMIC DNA]</scope>
    <source>
        <strain evidence="4">B3_LCP</strain>
    </source>
</reference>
<protein>
    <recommendedName>
        <fullName evidence="6">Secretion system C-terminal sorting domain-containing protein</fullName>
    </recommendedName>
</protein>
<dbReference type="SUPFAM" id="SSF51126">
    <property type="entry name" value="Pectin lyase-like"/>
    <property type="match status" value="1"/>
</dbReference>
<feature type="domain" description="Right handed beta helix" evidence="2">
    <location>
        <begin position="129"/>
        <end position="213"/>
    </location>
</feature>
<proteinExistence type="predicted"/>
<accession>A0A532V4U6</accession>
<gene>
    <name evidence="4" type="ORF">CEE37_00485</name>
</gene>
<dbReference type="EMBL" id="NJBN01000001">
    <property type="protein sequence ID" value="TKJ42188.1"/>
    <property type="molecule type" value="Genomic_DNA"/>
</dbReference>
<dbReference type="Proteomes" id="UP000319619">
    <property type="component" value="Unassembled WGS sequence"/>
</dbReference>
<dbReference type="InterPro" id="IPR011050">
    <property type="entry name" value="Pectin_lyase_fold/virulence"/>
</dbReference>
<evidence type="ECO:0000313" key="4">
    <source>
        <dbReference type="EMBL" id="TKJ42188.1"/>
    </source>
</evidence>
<dbReference type="SMART" id="SM00710">
    <property type="entry name" value="PbH1"/>
    <property type="match status" value="5"/>
</dbReference>
<sequence>MKRVFFLSIILLLYASSPQAITIYVPDDYATIGDAILAASDGDSILVGPGEYDQVPFTITGPDNITLLGNGYTGTDRTVVIGYGIVPGAKFELLSVENWEIGHFELMSSNKGVTPSECVDCYFHDLYIHDFSWSYADGFGVSDNSGILIERCVIDGAPFGGIYLWVTGNTGITIRNNTIVNCANGTLVGAPVPDLVLENNIIAFNGDGVEFLNYSWTGGEFLDYNDMFNPGNNWSGCTPGPNNISADPMFIGGTEAEQYMLLPNSPCIDAGNPASPPDPDGTVADIGCFYFDQNFVMGNLTVYAEPVEPPVVIPPEGGTFDYTASITCDTTNYAFFDAWVEFTLPNSVVVGPKFMRSDNLLAPGDSVGRDLSLHVSAFAMSGTYELTLLTGMYPDTIYVSDSFTFEKSGVDALSGGNEPAYAVLSGWDESEYIELPVNSVSVAQDISLGSHPNPFNPHTSLSFTLPASGRTSLKIFDLAGRTVATLLDREMQAGSHSMQFDGNQLASGVYLAVIEVGNMRAVERLLLLK</sequence>
<dbReference type="InterPro" id="IPR006626">
    <property type="entry name" value="PbH1"/>
</dbReference>
<evidence type="ECO:0000256" key="1">
    <source>
        <dbReference type="SAM" id="SignalP"/>
    </source>
</evidence>
<dbReference type="Pfam" id="PF18962">
    <property type="entry name" value="Por_Secre_tail"/>
    <property type="match status" value="1"/>
</dbReference>
<keyword evidence="1" id="KW-0732">Signal</keyword>
<evidence type="ECO:0008006" key="6">
    <source>
        <dbReference type="Google" id="ProtNLM"/>
    </source>
</evidence>
<evidence type="ECO:0000259" key="2">
    <source>
        <dbReference type="Pfam" id="PF13229"/>
    </source>
</evidence>
<dbReference type="InterPro" id="IPR039448">
    <property type="entry name" value="Beta_helix"/>
</dbReference>
<dbReference type="InterPro" id="IPR026444">
    <property type="entry name" value="Secre_tail"/>
</dbReference>
<dbReference type="Pfam" id="PF13229">
    <property type="entry name" value="Beta_helix"/>
    <property type="match status" value="1"/>
</dbReference>
<feature type="domain" description="Secretion system C-terminal sorting" evidence="3">
    <location>
        <begin position="452"/>
        <end position="525"/>
    </location>
</feature>
<comment type="caution">
    <text evidence="4">The sequence shown here is derived from an EMBL/GenBank/DDBJ whole genome shotgun (WGS) entry which is preliminary data.</text>
</comment>
<feature type="chain" id="PRO_5022122817" description="Secretion system C-terminal sorting domain-containing protein" evidence="1">
    <location>
        <begin position="21"/>
        <end position="529"/>
    </location>
</feature>
<feature type="signal peptide" evidence="1">
    <location>
        <begin position="1"/>
        <end position="20"/>
    </location>
</feature>
<dbReference type="Gene3D" id="2.160.20.10">
    <property type="entry name" value="Single-stranded right-handed beta-helix, Pectin lyase-like"/>
    <property type="match status" value="1"/>
</dbReference>
<evidence type="ECO:0000259" key="3">
    <source>
        <dbReference type="Pfam" id="PF18962"/>
    </source>
</evidence>
<evidence type="ECO:0000313" key="5">
    <source>
        <dbReference type="Proteomes" id="UP000319619"/>
    </source>
</evidence>
<dbReference type="InterPro" id="IPR012334">
    <property type="entry name" value="Pectin_lyas_fold"/>
</dbReference>
<organism evidence="4 5">
    <name type="scientific">candidate division LCP-89 bacterium B3_LCP</name>
    <dbReference type="NCBI Taxonomy" id="2012998"/>
    <lineage>
        <taxon>Bacteria</taxon>
        <taxon>Pseudomonadati</taxon>
        <taxon>Bacteria division LCP-89</taxon>
    </lineage>
</organism>
<name>A0A532V4U6_UNCL8</name>